<reference evidence="2" key="1">
    <citation type="thesis" date="2021" institute="BYU ScholarsArchive" country="Provo, UT, USA">
        <title>Applications of and Algorithms for Genome Assembly and Genomic Analyses with an Emphasis on Marine Teleosts.</title>
        <authorList>
            <person name="Pickett B.D."/>
        </authorList>
    </citation>
    <scope>NUCLEOTIDE SEQUENCE</scope>
    <source>
        <strain evidence="2">HI-2016</strain>
    </source>
</reference>
<evidence type="ECO:0000313" key="2">
    <source>
        <dbReference type="EMBL" id="KAG9345028.1"/>
    </source>
</evidence>
<name>A0A8T2P649_9TELE</name>
<dbReference type="AlphaFoldDB" id="A0A8T2P649"/>
<organism evidence="2 3">
    <name type="scientific">Albula glossodonta</name>
    <name type="common">roundjaw bonefish</name>
    <dbReference type="NCBI Taxonomy" id="121402"/>
    <lineage>
        <taxon>Eukaryota</taxon>
        <taxon>Metazoa</taxon>
        <taxon>Chordata</taxon>
        <taxon>Craniata</taxon>
        <taxon>Vertebrata</taxon>
        <taxon>Euteleostomi</taxon>
        <taxon>Actinopterygii</taxon>
        <taxon>Neopterygii</taxon>
        <taxon>Teleostei</taxon>
        <taxon>Albuliformes</taxon>
        <taxon>Albulidae</taxon>
        <taxon>Albula</taxon>
    </lineage>
</organism>
<feature type="chain" id="PRO_5035935006" description="Secreted protein" evidence="1">
    <location>
        <begin position="29"/>
        <end position="117"/>
    </location>
</feature>
<proteinExistence type="predicted"/>
<dbReference type="EMBL" id="JAFBMS010000018">
    <property type="protein sequence ID" value="KAG9345028.1"/>
    <property type="molecule type" value="Genomic_DNA"/>
</dbReference>
<sequence length="117" mass="13354">MRLLTVSVRACCCLWRAVLFPVARPSWASSSWITPVCLFTKSCRVPFSSRKNSSSSRCRDSISCIFCSRNLIQDYRCVLSVHYLWNEDSALPVAFCTPTARRMLFTKRFLSTVLSAQ</sequence>
<evidence type="ECO:0000313" key="3">
    <source>
        <dbReference type="Proteomes" id="UP000824540"/>
    </source>
</evidence>
<keyword evidence="3" id="KW-1185">Reference proteome</keyword>
<evidence type="ECO:0008006" key="4">
    <source>
        <dbReference type="Google" id="ProtNLM"/>
    </source>
</evidence>
<keyword evidence="1" id="KW-0732">Signal</keyword>
<comment type="caution">
    <text evidence="2">The sequence shown here is derived from an EMBL/GenBank/DDBJ whole genome shotgun (WGS) entry which is preliminary data.</text>
</comment>
<accession>A0A8T2P649</accession>
<feature type="signal peptide" evidence="1">
    <location>
        <begin position="1"/>
        <end position="28"/>
    </location>
</feature>
<evidence type="ECO:0000256" key="1">
    <source>
        <dbReference type="SAM" id="SignalP"/>
    </source>
</evidence>
<dbReference type="Proteomes" id="UP000824540">
    <property type="component" value="Unassembled WGS sequence"/>
</dbReference>
<protein>
    <recommendedName>
        <fullName evidence="4">Secreted protein</fullName>
    </recommendedName>
</protein>
<gene>
    <name evidence="2" type="ORF">JZ751_009568</name>
</gene>